<comment type="subcellular location">
    <subcellularLocation>
        <location evidence="3">Cytoplasm</location>
    </subcellularLocation>
</comment>
<evidence type="ECO:0000313" key="4">
    <source>
        <dbReference type="EMBL" id="SFI36971.1"/>
    </source>
</evidence>
<evidence type="ECO:0000256" key="1">
    <source>
        <dbReference type="ARBA" id="ARBA00007177"/>
    </source>
</evidence>
<keyword evidence="3" id="KW-0963">Cytoplasm</keyword>
<proteinExistence type="inferred from homology"/>
<dbReference type="OrthoDB" id="9798842at2"/>
<accession>A0A1I3HMR0</accession>
<dbReference type="Pfam" id="PF01774">
    <property type="entry name" value="UreD"/>
    <property type="match status" value="1"/>
</dbReference>
<dbReference type="PANTHER" id="PTHR33643:SF1">
    <property type="entry name" value="UREASE ACCESSORY PROTEIN D"/>
    <property type="match status" value="1"/>
</dbReference>
<keyword evidence="5" id="KW-1185">Reference proteome</keyword>
<dbReference type="GO" id="GO:0005737">
    <property type="term" value="C:cytoplasm"/>
    <property type="evidence" value="ECO:0007669"/>
    <property type="project" value="UniProtKB-SubCell"/>
</dbReference>
<keyword evidence="3" id="KW-0996">Nickel insertion</keyword>
<dbReference type="InterPro" id="IPR002669">
    <property type="entry name" value="UreD"/>
</dbReference>
<dbReference type="STRING" id="390807.SAMN04488095_0656"/>
<evidence type="ECO:0000313" key="5">
    <source>
        <dbReference type="Proteomes" id="UP000199110"/>
    </source>
</evidence>
<dbReference type="Proteomes" id="UP000199110">
    <property type="component" value="Unassembled WGS sequence"/>
</dbReference>
<dbReference type="HAMAP" id="MF_01384">
    <property type="entry name" value="UreD"/>
    <property type="match status" value="1"/>
</dbReference>
<evidence type="ECO:0000256" key="2">
    <source>
        <dbReference type="ARBA" id="ARBA00023186"/>
    </source>
</evidence>
<comment type="similarity">
    <text evidence="1 3">Belongs to the UreD family.</text>
</comment>
<evidence type="ECO:0000256" key="3">
    <source>
        <dbReference type="HAMAP-Rule" id="MF_01384"/>
    </source>
</evidence>
<keyword evidence="2 3" id="KW-0143">Chaperone</keyword>
<name>A0A1I3HMR0_9RHOB</name>
<dbReference type="RefSeq" id="WP_092777074.1">
    <property type="nucleotide sequence ID" value="NZ_FORA01000001.1"/>
</dbReference>
<protein>
    <recommendedName>
        <fullName evidence="3">Urease accessory protein UreD</fullName>
    </recommendedName>
</protein>
<dbReference type="PANTHER" id="PTHR33643">
    <property type="entry name" value="UREASE ACCESSORY PROTEIN D"/>
    <property type="match status" value="1"/>
</dbReference>
<gene>
    <name evidence="3" type="primary">ureD</name>
    <name evidence="4" type="ORF">SAMN04488095_0656</name>
</gene>
<dbReference type="EMBL" id="FORA01000001">
    <property type="protein sequence ID" value="SFI36971.1"/>
    <property type="molecule type" value="Genomic_DNA"/>
</dbReference>
<comment type="subunit">
    <text evidence="3">UreD, UreF and UreG form a complex that acts as a GTP-hydrolysis-dependent molecular chaperone, activating the urease apoprotein by helping to assemble the nickel containing metallocenter of UreC. The UreE protein probably delivers the nickel.</text>
</comment>
<reference evidence="4 5" key="1">
    <citation type="submission" date="2016-10" db="EMBL/GenBank/DDBJ databases">
        <authorList>
            <person name="de Groot N.N."/>
        </authorList>
    </citation>
    <scope>NUCLEOTIDE SEQUENCE [LARGE SCALE GENOMIC DNA]</scope>
    <source>
        <strain evidence="4 5">DSM 19073</strain>
    </source>
</reference>
<sequence length="267" mass="28242">MLDRPRMQRITGEAQVVLGRAGLVDLRQAGSAKAMLPRTDADVPEVVFLNTAGGVTSGDRLDYALTLRAGARATGATQTAERAYRADDGPGRIETVLRVGAGGHLDWLPQEVIAFDGSDMVRRTSVDLTGDATFLGVDSVILGRAAHGEVVATARLDDHRQVRRDGRLIHDERLVLGPGVFGGNGPLGTARAFATLVLVSPGAADALAPLRDVLPKDEAVEAAASAWDGRLVVRMLAAEAAPLRRALIRAIVTLRGTPVPRVWQSDV</sequence>
<dbReference type="GO" id="GO:0016151">
    <property type="term" value="F:nickel cation binding"/>
    <property type="evidence" value="ECO:0007669"/>
    <property type="project" value="UniProtKB-UniRule"/>
</dbReference>
<organism evidence="4 5">
    <name type="scientific">Jannaschia pohangensis</name>
    <dbReference type="NCBI Taxonomy" id="390807"/>
    <lineage>
        <taxon>Bacteria</taxon>
        <taxon>Pseudomonadati</taxon>
        <taxon>Pseudomonadota</taxon>
        <taxon>Alphaproteobacteria</taxon>
        <taxon>Rhodobacterales</taxon>
        <taxon>Roseobacteraceae</taxon>
        <taxon>Jannaschia</taxon>
    </lineage>
</organism>
<comment type="function">
    <text evidence="3">Required for maturation of urease via the functional incorporation of the urease nickel metallocenter.</text>
</comment>
<dbReference type="AlphaFoldDB" id="A0A1I3HMR0"/>